<accession>A0A2W2DP17</accession>
<comment type="caution">
    <text evidence="3">The sequence shown here is derived from an EMBL/GenBank/DDBJ whole genome shotgun (WGS) entry which is preliminary data.</text>
</comment>
<protein>
    <submittedName>
        <fullName evidence="3">Uncharacterized protein</fullName>
    </submittedName>
</protein>
<dbReference type="AlphaFoldDB" id="A0A2W2DP17"/>
<proteinExistence type="predicted"/>
<evidence type="ECO:0000313" key="3">
    <source>
        <dbReference type="EMBL" id="PZG12101.1"/>
    </source>
</evidence>
<sequence>MTQPRRKTIKMYAMPHGDDLDSRFNELVAQIDEEERRRMRAAAKRAAKSGGSDDRTERLPAYLPAPEPPRRSRRGPLVVAAVAALIVAGGVVVTYRPDLLAPLRSAASGAVPEETTPVVAAPLDQLVMGPADGAVADPADPFAGSPAASYAEGVDGFEMPAAKALGGLSEKDVAKGLRRTRELLAAAYLDKKTLLGGAPDAFARLLDRGQRDWFRDGLDDGEDSTRTIVNSFAPKTAELATDVIKVDGRATLGTFREKDLRGAEVTFNYLVVYAVRRPGQPATTLRLVTHPTGTAQIYHEAGRLVVWVNGWGASATPARCDVEDGFIRPYYDDSPPDKVPATGRPENPYDLEDVPGADDGCQASQGT</sequence>
<feature type="region of interest" description="Disordered" evidence="1">
    <location>
        <begin position="39"/>
        <end position="73"/>
    </location>
</feature>
<keyword evidence="4" id="KW-1185">Reference proteome</keyword>
<feature type="transmembrane region" description="Helical" evidence="2">
    <location>
        <begin position="77"/>
        <end position="95"/>
    </location>
</feature>
<dbReference type="EMBL" id="POUD01000197">
    <property type="protein sequence ID" value="PZG12101.1"/>
    <property type="molecule type" value="Genomic_DNA"/>
</dbReference>
<keyword evidence="2" id="KW-0812">Transmembrane</keyword>
<keyword evidence="2" id="KW-0472">Membrane</keyword>
<dbReference type="Proteomes" id="UP000249304">
    <property type="component" value="Unassembled WGS sequence"/>
</dbReference>
<evidence type="ECO:0000256" key="1">
    <source>
        <dbReference type="SAM" id="MobiDB-lite"/>
    </source>
</evidence>
<evidence type="ECO:0000256" key="2">
    <source>
        <dbReference type="SAM" id="Phobius"/>
    </source>
</evidence>
<name>A0A2W2DP17_9ACTN</name>
<evidence type="ECO:0000313" key="4">
    <source>
        <dbReference type="Proteomes" id="UP000249304"/>
    </source>
</evidence>
<gene>
    <name evidence="3" type="ORF">C1J01_33715</name>
</gene>
<keyword evidence="2" id="KW-1133">Transmembrane helix</keyword>
<feature type="region of interest" description="Disordered" evidence="1">
    <location>
        <begin position="331"/>
        <end position="367"/>
    </location>
</feature>
<reference evidence="3 4" key="1">
    <citation type="submission" date="2018-01" db="EMBL/GenBank/DDBJ databases">
        <title>Draft genome sequence of Nonomuraea sp. KC333.</title>
        <authorList>
            <person name="Sahin N."/>
            <person name="Saygin H."/>
            <person name="Ay H."/>
        </authorList>
    </citation>
    <scope>NUCLEOTIDE SEQUENCE [LARGE SCALE GENOMIC DNA]</scope>
    <source>
        <strain evidence="3 4">KC333</strain>
    </source>
</reference>
<organism evidence="3 4">
    <name type="scientific">Nonomuraea aridisoli</name>
    <dbReference type="NCBI Taxonomy" id="2070368"/>
    <lineage>
        <taxon>Bacteria</taxon>
        <taxon>Bacillati</taxon>
        <taxon>Actinomycetota</taxon>
        <taxon>Actinomycetes</taxon>
        <taxon>Streptosporangiales</taxon>
        <taxon>Streptosporangiaceae</taxon>
        <taxon>Nonomuraea</taxon>
    </lineage>
</organism>